<keyword evidence="9 12" id="KW-0472">Membrane</keyword>
<evidence type="ECO:0000256" key="12">
    <source>
        <dbReference type="SAM" id="Phobius"/>
    </source>
</evidence>
<dbReference type="GO" id="GO:0140359">
    <property type="term" value="F:ABC-type transporter activity"/>
    <property type="evidence" value="ECO:0007669"/>
    <property type="project" value="InterPro"/>
</dbReference>
<dbReference type="InterPro" id="IPR011527">
    <property type="entry name" value="ABC1_TM_dom"/>
</dbReference>
<protein>
    <submittedName>
        <fullName evidence="15">ATP-dependent bile acid permease</fullName>
    </submittedName>
</protein>
<proteinExistence type="inferred from homology"/>
<dbReference type="GO" id="GO:0005524">
    <property type="term" value="F:ATP binding"/>
    <property type="evidence" value="ECO:0007669"/>
    <property type="project" value="UniProtKB-KW"/>
</dbReference>
<comment type="caution">
    <text evidence="15">The sequence shown here is derived from an EMBL/GenBank/DDBJ whole genome shotgun (WGS) entry which is preliminary data.</text>
</comment>
<evidence type="ECO:0000256" key="6">
    <source>
        <dbReference type="ARBA" id="ARBA00022741"/>
    </source>
</evidence>
<dbReference type="CDD" id="cd03244">
    <property type="entry name" value="ABCC_MRP_domain2"/>
    <property type="match status" value="1"/>
</dbReference>
<feature type="transmembrane region" description="Helical" evidence="12">
    <location>
        <begin position="607"/>
        <end position="625"/>
    </location>
</feature>
<sequence length="1719" mass="188641">MVDSVSVLVLRTSHWLRRGPPDDSSFCKAGSQLVTNRGNFRLTKSTEYIWVFASWWRPRDPSLVALLASSWTDVPGYTNGSGPSLIIITTGRPGSRLQQRLPNPAYEVSANDGKTKACATVTASSPRLGELSVESAASCSNPQLQPVGISISISITTTTTTMSENMLLPLSAAALGITGLATIPGVFAILSQIRNRTPKDNFYEDEDGKSTPEAIAAFSNRAPKTVIVLLSILGFASTAVVSVLTTLDSARHGLFLETWLITASWAAILLQATFLAAHHSPVQTHDLGLWAFLSSLVTAIAASFQLLSISQHAHVREDAALILRIVNVCTTGVVLFACVSIPRRPHVFYKDHQVDPEWTVSAINRYTWTWAGALLTLARKKGDPDEKDIPRPDHYIRAENLVSDWTKANYQGGLLRSLFRAYGNRLLLQWAITAGRCVLGIGPFWTMLQLVQKLEKKDTDDSPKSELWLLIFCMGLFTLAEQAGIPLLPLLWLCMPIRGQLSALVFEKSLRRKNVKSADKTKEDDGSSDDANKDDNKDNGKDDEDSNDEASVLKSRQAIVNLVGVDARHIADFSMMQFFIINSLGKLIIFSGFLIQLIGWVPFGAGILAWALVLPLNAWVSKLYMKAEDTLMKNRDSKLAVVNEALLGMRQIKFSALESEWEKKIMEKREIELRTIRRVFTCDTFLFFCWVASPILLAAASLSVYAAVHGALSPSVAFVSVGIFKSLEVSLSALPELLAGAMDTLVSIKRIETYLNGPEMEKTLSEGHDVAFDNAAIAWPVDGEVPDEDRFILNNINLSFPEGELSVISGKTGTGKSLLLSALLGEADLLGGSIFVPPTVPPLERNDGKAHPGNWILPGAVAYVGQTPWLESASFRDNILFGLPFLEGRYEKVLEVCALKKDLEILTDGDKTELGANGINLSGGQKWRVTLARAIYSRAEILILDDIFSAVDAHVGHQIFEKCIAGDICKDRTRILVTHHVALVQSKTKYLVELGEGTVMHCGLTSDLAEDGTLQKIKSHEQTEAEIQADENADGATAVNSEEASVLEPADGEDNANTLHKVASKDGKQFIEEETREKGMVKRRVYATYMKSSGGWFFWIVCATFYVAFEAGNLGRNWWLRIWTDDPQKQASVASTAHEHGMAYGLTLQHSTMHAASHAQVADNGHRSLSFYLAVYIALATASGIIGTLRFLWTFVMSIKASRALFEKILFTVLRTKLRWLDTVPVGRILNRLTADFDIIDNRITMDMGFMFWRLLGLLGVCVAAILVSAYILPLAVVLVFVAGIVGKVFLDGARPVKRIESNAKSPVFEIFNAALAGVSTLRAFQKTQVYIDRMYGFLDIWDNLSVYIWTRNRWLGFRMALIGTIFTTLVGVIVVGSSFVDAAMAGFTLSFALDFSGNMLMAIRGYASLELDMNAAERVIEYTEIDTEDLGGEEPPAAWPTSGNMEVKDLVAAYAEDLPPVLRGVSFKVSNNQRVGVIGRTGAGKSSLTLALFRFLEARSGTVYIDGLDISKVNLHCLRSRLAIIPQDPVLFSGTVRSNLDPFNDHTDEELRDCLSRVHLVDSEPATPVNEPSSATNSTPGSTLAPKNVNIFRDLSSGISESGGNLSQGQRQLLCIARAIVSRPKIMVLDEATSAVDMSTDALIQRSIREEFTDSTLIVIAHRLSTIADFDRILVLSEGSVAEYGTPRELWDKEGGVFRDMCEHSGEKDKLREVVLGK</sequence>
<evidence type="ECO:0000256" key="11">
    <source>
        <dbReference type="SAM" id="MobiDB-lite"/>
    </source>
</evidence>
<dbReference type="FunFam" id="3.40.50.300:FF:000825">
    <property type="entry name" value="ABC bile acid transporter"/>
    <property type="match status" value="1"/>
</dbReference>
<feature type="region of interest" description="Disordered" evidence="11">
    <location>
        <begin position="517"/>
        <end position="550"/>
    </location>
</feature>
<feature type="transmembrane region" description="Helical" evidence="12">
    <location>
        <begin position="166"/>
        <end position="190"/>
    </location>
</feature>
<comment type="subcellular location">
    <subcellularLocation>
        <location evidence="1">Membrane</location>
        <topology evidence="1">Multi-pass membrane protein</topology>
    </subcellularLocation>
</comment>
<evidence type="ECO:0000259" key="14">
    <source>
        <dbReference type="PROSITE" id="PS50929"/>
    </source>
</evidence>
<feature type="transmembrane region" description="Helical" evidence="12">
    <location>
        <begin position="321"/>
        <end position="341"/>
    </location>
</feature>
<evidence type="ECO:0000256" key="2">
    <source>
        <dbReference type="ARBA" id="ARBA00009726"/>
    </source>
</evidence>
<dbReference type="SMART" id="SM00382">
    <property type="entry name" value="AAA"/>
    <property type="match status" value="2"/>
</dbReference>
<dbReference type="STRING" id="1163406.A0A0L0NAR1"/>
<feature type="region of interest" description="Disordered" evidence="11">
    <location>
        <begin position="1563"/>
        <end position="1588"/>
    </location>
</feature>
<dbReference type="PANTHER" id="PTHR24223">
    <property type="entry name" value="ATP-BINDING CASSETTE SUB-FAMILY C"/>
    <property type="match status" value="1"/>
</dbReference>
<evidence type="ECO:0000313" key="15">
    <source>
        <dbReference type="EMBL" id="KND91227.1"/>
    </source>
</evidence>
<dbReference type="InterPro" id="IPR027417">
    <property type="entry name" value="P-loop_NTPase"/>
</dbReference>
<feature type="domain" description="ABC transporter" evidence="13">
    <location>
        <begin position="770"/>
        <end position="1021"/>
    </location>
</feature>
<dbReference type="InterPro" id="IPR017871">
    <property type="entry name" value="ABC_transporter-like_CS"/>
</dbReference>
<dbReference type="PROSITE" id="PS00211">
    <property type="entry name" value="ABC_TRANSPORTER_1"/>
    <property type="match status" value="1"/>
</dbReference>
<feature type="transmembrane region" description="Helical" evidence="12">
    <location>
        <begin position="226"/>
        <end position="247"/>
    </location>
</feature>
<gene>
    <name evidence="15" type="ORF">TOPH_03984</name>
</gene>
<dbReference type="FunFam" id="3.40.50.300:FF:000610">
    <property type="entry name" value="Multidrug resistance-associated ABC transporter"/>
    <property type="match status" value="1"/>
</dbReference>
<dbReference type="InterPro" id="IPR003439">
    <property type="entry name" value="ABC_transporter-like_ATP-bd"/>
</dbReference>
<feature type="transmembrane region" description="Helical" evidence="12">
    <location>
        <begin position="1255"/>
        <end position="1286"/>
    </location>
</feature>
<evidence type="ECO:0000256" key="1">
    <source>
        <dbReference type="ARBA" id="ARBA00004141"/>
    </source>
</evidence>
<feature type="transmembrane region" description="Helical" evidence="12">
    <location>
        <begin position="259"/>
        <end position="277"/>
    </location>
</feature>
<feature type="transmembrane region" description="Helical" evidence="12">
    <location>
        <begin position="1356"/>
        <end position="1377"/>
    </location>
</feature>
<evidence type="ECO:0000259" key="13">
    <source>
        <dbReference type="PROSITE" id="PS50893"/>
    </source>
</evidence>
<evidence type="ECO:0000256" key="4">
    <source>
        <dbReference type="ARBA" id="ARBA00022692"/>
    </source>
</evidence>
<evidence type="ECO:0000256" key="7">
    <source>
        <dbReference type="ARBA" id="ARBA00022840"/>
    </source>
</evidence>
<feature type="domain" description="ABC transmembrane type-1" evidence="14">
    <location>
        <begin position="559"/>
        <end position="743"/>
    </location>
</feature>
<feature type="domain" description="ABC transporter" evidence="13">
    <location>
        <begin position="1446"/>
        <end position="1704"/>
    </location>
</feature>
<accession>A0A0L0NAR1</accession>
<evidence type="ECO:0000256" key="3">
    <source>
        <dbReference type="ARBA" id="ARBA00022448"/>
    </source>
</evidence>
<feature type="transmembrane region" description="Helical" evidence="12">
    <location>
        <begin position="578"/>
        <end position="601"/>
    </location>
</feature>
<dbReference type="InterPro" id="IPR050173">
    <property type="entry name" value="ABC_transporter_C-like"/>
</dbReference>
<dbReference type="SUPFAM" id="SSF90123">
    <property type="entry name" value="ABC transporter transmembrane region"/>
    <property type="match status" value="2"/>
</dbReference>
<dbReference type="CDD" id="cd18596">
    <property type="entry name" value="ABC_6TM_VMR1_D1_like"/>
    <property type="match status" value="1"/>
</dbReference>
<feature type="transmembrane region" description="Helical" evidence="12">
    <location>
        <begin position="679"/>
        <end position="700"/>
    </location>
</feature>
<evidence type="ECO:0000256" key="8">
    <source>
        <dbReference type="ARBA" id="ARBA00022989"/>
    </source>
</evidence>
<dbReference type="Gene3D" id="1.20.1560.10">
    <property type="entry name" value="ABC transporter type 1, transmembrane domain"/>
    <property type="match status" value="2"/>
</dbReference>
<dbReference type="GO" id="GO:0016020">
    <property type="term" value="C:membrane"/>
    <property type="evidence" value="ECO:0007669"/>
    <property type="project" value="UniProtKB-SubCell"/>
</dbReference>
<dbReference type="Pfam" id="PF00664">
    <property type="entry name" value="ABC_membrane"/>
    <property type="match status" value="2"/>
</dbReference>
<reference evidence="15 16" key="1">
    <citation type="journal article" date="2015" name="BMC Genomics">
        <title>The genome of the truffle-parasite Tolypocladium ophioglossoides and the evolution of antifungal peptaibiotics.</title>
        <authorList>
            <person name="Quandt C.A."/>
            <person name="Bushley K.E."/>
            <person name="Spatafora J.W."/>
        </authorList>
    </citation>
    <scope>NUCLEOTIDE SEQUENCE [LARGE SCALE GENOMIC DNA]</scope>
    <source>
        <strain evidence="15 16">CBS 100239</strain>
    </source>
</reference>
<dbReference type="CDD" id="cd18604">
    <property type="entry name" value="ABC_6TM_VMR1_D2_like"/>
    <property type="match status" value="1"/>
</dbReference>
<feature type="compositionally biased region" description="Basic and acidic residues" evidence="11">
    <location>
        <begin position="517"/>
        <end position="540"/>
    </location>
</feature>
<dbReference type="SUPFAM" id="SSF52540">
    <property type="entry name" value="P-loop containing nucleoside triphosphate hydrolases"/>
    <property type="match status" value="2"/>
</dbReference>
<keyword evidence="6" id="KW-0547">Nucleotide-binding</keyword>
<keyword evidence="10" id="KW-0325">Glycoprotein</keyword>
<dbReference type="PROSITE" id="PS50929">
    <property type="entry name" value="ABC_TM1F"/>
    <property type="match status" value="2"/>
</dbReference>
<dbReference type="Gene3D" id="3.40.50.300">
    <property type="entry name" value="P-loop containing nucleotide triphosphate hydrolases"/>
    <property type="match status" value="2"/>
</dbReference>
<keyword evidence="4 12" id="KW-0812">Transmembrane</keyword>
<dbReference type="OrthoDB" id="6500128at2759"/>
<feature type="transmembrane region" description="Helical" evidence="12">
    <location>
        <begin position="1086"/>
        <end position="1109"/>
    </location>
</feature>
<keyword evidence="3" id="KW-0813">Transport</keyword>
<feature type="transmembrane region" description="Helical" evidence="12">
    <location>
        <begin position="1171"/>
        <end position="1193"/>
    </location>
</feature>
<comment type="similarity">
    <text evidence="2">Belongs to the ABC transporter superfamily. ABCC family. Conjugate transporter (TC 3.A.1.208) subfamily.</text>
</comment>
<dbReference type="PANTHER" id="PTHR24223:SF456">
    <property type="entry name" value="MULTIDRUG RESISTANCE-ASSOCIATED PROTEIN LETHAL(2)03659"/>
    <property type="match status" value="1"/>
</dbReference>
<feature type="transmembrane region" description="Helical" evidence="12">
    <location>
        <begin position="426"/>
        <end position="447"/>
    </location>
</feature>
<dbReference type="InterPro" id="IPR003593">
    <property type="entry name" value="AAA+_ATPase"/>
</dbReference>
<feature type="domain" description="ABC transmembrane type-1" evidence="14">
    <location>
        <begin position="1100"/>
        <end position="1412"/>
    </location>
</feature>
<dbReference type="InterPro" id="IPR036640">
    <property type="entry name" value="ABC1_TM_sf"/>
</dbReference>
<feature type="compositionally biased region" description="Polar residues" evidence="11">
    <location>
        <begin position="1571"/>
        <end position="1583"/>
    </location>
</feature>
<dbReference type="EMBL" id="LFRF01000009">
    <property type="protein sequence ID" value="KND91227.1"/>
    <property type="molecule type" value="Genomic_DNA"/>
</dbReference>
<dbReference type="CDD" id="cd03250">
    <property type="entry name" value="ABCC_MRP_domain1"/>
    <property type="match status" value="1"/>
</dbReference>
<feature type="region of interest" description="Disordered" evidence="11">
    <location>
        <begin position="1030"/>
        <end position="1054"/>
    </location>
</feature>
<evidence type="ECO:0000256" key="9">
    <source>
        <dbReference type="ARBA" id="ARBA00023136"/>
    </source>
</evidence>
<dbReference type="PROSITE" id="PS50893">
    <property type="entry name" value="ABC_TRANSPORTER_2"/>
    <property type="match status" value="2"/>
</dbReference>
<evidence type="ECO:0000256" key="5">
    <source>
        <dbReference type="ARBA" id="ARBA00022737"/>
    </source>
</evidence>
<evidence type="ECO:0000256" key="10">
    <source>
        <dbReference type="ARBA" id="ARBA00023180"/>
    </source>
</evidence>
<organism evidence="15 16">
    <name type="scientific">Tolypocladium ophioglossoides (strain CBS 100239)</name>
    <name type="common">Snaketongue truffleclub</name>
    <name type="synonym">Elaphocordyceps ophioglossoides</name>
    <dbReference type="NCBI Taxonomy" id="1163406"/>
    <lineage>
        <taxon>Eukaryota</taxon>
        <taxon>Fungi</taxon>
        <taxon>Dikarya</taxon>
        <taxon>Ascomycota</taxon>
        <taxon>Pezizomycotina</taxon>
        <taxon>Sordariomycetes</taxon>
        <taxon>Hypocreomycetidae</taxon>
        <taxon>Hypocreales</taxon>
        <taxon>Ophiocordycipitaceae</taxon>
        <taxon>Tolypocladium</taxon>
    </lineage>
</organism>
<name>A0A0L0NAR1_TOLOC</name>
<dbReference type="GO" id="GO:0016887">
    <property type="term" value="F:ATP hydrolysis activity"/>
    <property type="evidence" value="ECO:0007669"/>
    <property type="project" value="InterPro"/>
</dbReference>
<feature type="transmembrane region" description="Helical" evidence="12">
    <location>
        <begin position="467"/>
        <end position="493"/>
    </location>
</feature>
<evidence type="ECO:0000313" key="16">
    <source>
        <dbReference type="Proteomes" id="UP000036947"/>
    </source>
</evidence>
<keyword evidence="16" id="KW-1185">Reference proteome</keyword>
<keyword evidence="5" id="KW-0677">Repeat</keyword>
<keyword evidence="8 12" id="KW-1133">Transmembrane helix</keyword>
<dbReference type="Pfam" id="PF00005">
    <property type="entry name" value="ABC_tran"/>
    <property type="match status" value="2"/>
</dbReference>
<dbReference type="Proteomes" id="UP000036947">
    <property type="component" value="Unassembled WGS sequence"/>
</dbReference>
<feature type="transmembrane region" description="Helical" evidence="12">
    <location>
        <begin position="289"/>
        <end position="309"/>
    </location>
</feature>
<keyword evidence="7" id="KW-0067">ATP-binding</keyword>